<gene>
    <name evidence="1" type="ORF">XF2B_13530</name>
    <name evidence="2" type="ORF">XF8B_13820</name>
</gene>
<reference evidence="1" key="1">
    <citation type="submission" date="2020-05" db="EMBL/GenBank/DDBJ databases">
        <title>Complete genome sequence of Bradyrhizobium diazoefficiens XF2 isolated from soybean nodule.</title>
        <authorList>
            <person name="Noda R."/>
            <person name="Kakizaki K."/>
            <person name="Minamisawa K."/>
        </authorList>
    </citation>
    <scope>NUCLEOTIDE SEQUENCE</scope>
    <source>
        <strain evidence="1">XF2</strain>
    </source>
</reference>
<dbReference type="RefSeq" id="WP_110115921.1">
    <property type="nucleotide sequence ID" value="NZ_CP029603.2"/>
</dbReference>
<protein>
    <submittedName>
        <fullName evidence="2">Uncharacterized protein</fullName>
    </submittedName>
</protein>
<evidence type="ECO:0000313" key="2">
    <source>
        <dbReference type="EMBL" id="BCE71271.1"/>
    </source>
</evidence>
<accession>A0A810B6I6</accession>
<reference evidence="2" key="2">
    <citation type="submission" date="2020-05" db="EMBL/GenBank/DDBJ databases">
        <title>Complete genome sequence of Bradyrhizobium diazoefficiens XF8 isolated from soybean nodule.</title>
        <authorList>
            <person name="Noda R."/>
            <person name="Kakizaki K."/>
            <person name="Minamisawa K."/>
        </authorList>
    </citation>
    <scope>NUCLEOTIDE SEQUENCE</scope>
    <source>
        <strain evidence="2">XF8</strain>
    </source>
</reference>
<sequence>MDSNRLYAVSSKLSDYVRSPSLRHIRDPHNIQKLAREIVESLDRASSIWQKWDGSREQLAKLAAPCWIPVEDLTAFLNRLPGPMLTATDVDQRLGAFWEEPWEKYPDENLKAGCLALYEAEKAQGTELPAIVGAIQEYIEAEEERLRREREVAYRQFKEEERVRREQRYLSGADSSWTQLQGSEDFFCRRNGRAYRIARSKDHKWNLHRTEIPDNSDVLVGTYLGRREATKALEKIAYEPEPRW</sequence>
<dbReference type="EMBL" id="AP023092">
    <property type="protein sequence ID" value="BCE27584.1"/>
    <property type="molecule type" value="Genomic_DNA"/>
</dbReference>
<evidence type="ECO:0000313" key="1">
    <source>
        <dbReference type="EMBL" id="BCE27584.1"/>
    </source>
</evidence>
<name>A0A810B6I6_9BRAD</name>
<dbReference type="EMBL" id="AP023097">
    <property type="protein sequence ID" value="BCE71271.1"/>
    <property type="molecule type" value="Genomic_DNA"/>
</dbReference>
<proteinExistence type="predicted"/>
<dbReference type="AlphaFoldDB" id="A0A810B6I6"/>
<organism evidence="2">
    <name type="scientific">Bradyrhizobium diazoefficiens</name>
    <dbReference type="NCBI Taxonomy" id="1355477"/>
    <lineage>
        <taxon>Bacteria</taxon>
        <taxon>Pseudomonadati</taxon>
        <taxon>Pseudomonadota</taxon>
        <taxon>Alphaproteobacteria</taxon>
        <taxon>Hyphomicrobiales</taxon>
        <taxon>Nitrobacteraceae</taxon>
        <taxon>Bradyrhizobium</taxon>
    </lineage>
</organism>